<accession>A0A6P8BKJ8</accession>
<dbReference type="InterPro" id="IPR010895">
    <property type="entry name" value="CHRD"/>
</dbReference>
<proteinExistence type="predicted"/>
<feature type="chain" id="PRO_5028448128" description="CHRD domain-containing protein" evidence="2">
    <location>
        <begin position="17"/>
        <end position="362"/>
    </location>
</feature>
<dbReference type="Proteomes" id="UP000515153">
    <property type="component" value="Unplaced"/>
</dbReference>
<feature type="region of interest" description="Disordered" evidence="1">
    <location>
        <begin position="285"/>
        <end position="362"/>
    </location>
</feature>
<sequence length="362" mass="35397">MQSISIIMALSSLAAAGPVFRRQEQVGQPLPNGPFAFTSTYNLVATPDKVINNDGQVAPGEAGAIGFYNYGINVDLDIICYNITLMGVTGPYQSPATTATHIHEAAEGAAGPPRISFPNPEPADSGPEVVKRSSGCLTGPFTTGIQANGQDTGTGFTLRQIEANPAGFFTDSHTAVSVPGVVRAQMVATAAGAVAAPAAPVADVINAAPAVNQPSQAPADLGGCSILGFQVASSPLKYLCFQPGFGGDGAAPPAAPVAANPVAAPASSASPVASAVPVASASPVVSADPAAGTPAPVESAAPTATPVPVEAAEPAADPAAEPAPDAAAPAGEAAPGLAPLPGTEDAGAPAGELQPLPGTKKI</sequence>
<reference evidence="5" key="1">
    <citation type="journal article" date="2019" name="Mol. Biol. Evol.">
        <title>Blast fungal genomes show frequent chromosomal changes, gene gains and losses, and effector gene turnover.</title>
        <authorList>
            <person name="Gomez Luciano L.B."/>
            <person name="Jason Tsai I."/>
            <person name="Chuma I."/>
            <person name="Tosa Y."/>
            <person name="Chen Y.H."/>
            <person name="Li J.Y."/>
            <person name="Li M.Y."/>
            <person name="Jade Lu M.Y."/>
            <person name="Nakayashiki H."/>
            <person name="Li W.H."/>
        </authorList>
    </citation>
    <scope>NUCLEOTIDE SEQUENCE</scope>
    <source>
        <strain evidence="5">NI907</strain>
    </source>
</reference>
<dbReference type="SMART" id="SM00754">
    <property type="entry name" value="CHRD"/>
    <property type="match status" value="1"/>
</dbReference>
<evidence type="ECO:0000313" key="4">
    <source>
        <dbReference type="Proteomes" id="UP000515153"/>
    </source>
</evidence>
<feature type="compositionally biased region" description="Low complexity" evidence="1">
    <location>
        <begin position="285"/>
        <end position="344"/>
    </location>
</feature>
<evidence type="ECO:0000256" key="1">
    <source>
        <dbReference type="SAM" id="MobiDB-lite"/>
    </source>
</evidence>
<dbReference type="GeneID" id="41957253"/>
<gene>
    <name evidence="5" type="ORF">PgNI_02274</name>
</gene>
<feature type="signal peptide" evidence="2">
    <location>
        <begin position="1"/>
        <end position="16"/>
    </location>
</feature>
<evidence type="ECO:0000256" key="2">
    <source>
        <dbReference type="SAM" id="SignalP"/>
    </source>
</evidence>
<dbReference type="RefSeq" id="XP_030987529.1">
    <property type="nucleotide sequence ID" value="XM_031122341.1"/>
</dbReference>
<dbReference type="Pfam" id="PF07452">
    <property type="entry name" value="CHRD"/>
    <property type="match status" value="1"/>
</dbReference>
<protein>
    <recommendedName>
        <fullName evidence="3">CHRD domain-containing protein</fullName>
    </recommendedName>
</protein>
<reference evidence="5" key="2">
    <citation type="submission" date="2019-10" db="EMBL/GenBank/DDBJ databases">
        <authorList>
            <consortium name="NCBI Genome Project"/>
        </authorList>
    </citation>
    <scope>NUCLEOTIDE SEQUENCE</scope>
    <source>
        <strain evidence="5">NI907</strain>
    </source>
</reference>
<feature type="domain" description="CHRD" evidence="3">
    <location>
        <begin position="39"/>
        <end position="188"/>
    </location>
</feature>
<keyword evidence="2" id="KW-0732">Signal</keyword>
<reference evidence="5" key="3">
    <citation type="submission" date="2025-08" db="UniProtKB">
        <authorList>
            <consortium name="RefSeq"/>
        </authorList>
    </citation>
    <scope>IDENTIFICATION</scope>
    <source>
        <strain evidence="5">NI907</strain>
    </source>
</reference>
<dbReference type="KEGG" id="pgri:PgNI_02274"/>
<dbReference type="AlphaFoldDB" id="A0A6P8BKJ8"/>
<keyword evidence="4" id="KW-1185">Reference proteome</keyword>
<evidence type="ECO:0000259" key="3">
    <source>
        <dbReference type="SMART" id="SM00754"/>
    </source>
</evidence>
<feature type="region of interest" description="Disordered" evidence="1">
    <location>
        <begin position="106"/>
        <end position="133"/>
    </location>
</feature>
<dbReference type="OrthoDB" id="3554264at2759"/>
<evidence type="ECO:0000313" key="5">
    <source>
        <dbReference type="RefSeq" id="XP_030987529.1"/>
    </source>
</evidence>
<name>A0A6P8BKJ8_PYRGI</name>
<organism evidence="4 5">
    <name type="scientific">Pyricularia grisea</name>
    <name type="common">Crabgrass-specific blast fungus</name>
    <name type="synonym">Magnaporthe grisea</name>
    <dbReference type="NCBI Taxonomy" id="148305"/>
    <lineage>
        <taxon>Eukaryota</taxon>
        <taxon>Fungi</taxon>
        <taxon>Dikarya</taxon>
        <taxon>Ascomycota</taxon>
        <taxon>Pezizomycotina</taxon>
        <taxon>Sordariomycetes</taxon>
        <taxon>Sordariomycetidae</taxon>
        <taxon>Magnaporthales</taxon>
        <taxon>Pyriculariaceae</taxon>
        <taxon>Pyricularia</taxon>
    </lineage>
</organism>